<protein>
    <submittedName>
        <fullName evidence="2">SirB2 family protein</fullName>
    </submittedName>
</protein>
<dbReference type="EMBL" id="JAQLOI010000001">
    <property type="protein sequence ID" value="MDB1123242.1"/>
    <property type="molecule type" value="Genomic_DNA"/>
</dbReference>
<dbReference type="RefSeq" id="WP_272133688.1">
    <property type="nucleotide sequence ID" value="NZ_JAQLOI010000001.1"/>
</dbReference>
<reference evidence="2 3" key="1">
    <citation type="submission" date="2023-01" db="EMBL/GenBank/DDBJ databases">
        <title>Vibrio sp. KJ40-1 sp.nov, isolated from marine algae.</title>
        <authorList>
            <person name="Butt M."/>
            <person name="Kim J.M.J."/>
            <person name="Jeon C.O.C."/>
        </authorList>
    </citation>
    <scope>NUCLEOTIDE SEQUENCE [LARGE SCALE GENOMIC DNA]</scope>
    <source>
        <strain evidence="2 3">KJ40-1</strain>
    </source>
</reference>
<dbReference type="PANTHER" id="PTHR39594">
    <property type="entry name" value="PROTEIN YCHQ"/>
    <property type="match status" value="1"/>
</dbReference>
<evidence type="ECO:0000256" key="1">
    <source>
        <dbReference type="SAM" id="Phobius"/>
    </source>
</evidence>
<gene>
    <name evidence="2" type="ORF">PGX00_06010</name>
</gene>
<keyword evidence="1" id="KW-1133">Transmembrane helix</keyword>
<feature type="transmembrane region" description="Helical" evidence="1">
    <location>
        <begin position="46"/>
        <end position="66"/>
    </location>
</feature>
<comment type="caution">
    <text evidence="2">The sequence shown here is derived from an EMBL/GenBank/DDBJ whole genome shotgun (WGS) entry which is preliminary data.</text>
</comment>
<proteinExistence type="predicted"/>
<keyword evidence="3" id="KW-1185">Reference proteome</keyword>
<keyword evidence="1" id="KW-0472">Membrane</keyword>
<evidence type="ECO:0000313" key="3">
    <source>
        <dbReference type="Proteomes" id="UP001210678"/>
    </source>
</evidence>
<dbReference type="Pfam" id="PF04247">
    <property type="entry name" value="SirB"/>
    <property type="match status" value="1"/>
</dbReference>
<dbReference type="PANTHER" id="PTHR39594:SF1">
    <property type="entry name" value="PROTEIN YCHQ"/>
    <property type="match status" value="1"/>
</dbReference>
<evidence type="ECO:0000313" key="2">
    <source>
        <dbReference type="EMBL" id="MDB1123242.1"/>
    </source>
</evidence>
<organism evidence="2 3">
    <name type="scientific">Vibrio algarum</name>
    <dbReference type="NCBI Taxonomy" id="3020714"/>
    <lineage>
        <taxon>Bacteria</taxon>
        <taxon>Pseudomonadati</taxon>
        <taxon>Pseudomonadota</taxon>
        <taxon>Gammaproteobacteria</taxon>
        <taxon>Vibrionales</taxon>
        <taxon>Vibrionaceae</taxon>
        <taxon>Vibrio</taxon>
    </lineage>
</organism>
<sequence>MYFALKNIHMLSIAISAILLSIRYALMMANSPMIEKKFLKISPHVVDTVLLLSGIGLIFSLGFIPFSPGNEWFTEKVTCILAYFALGFFTLHVAKNRLLRTFAFFGALGWLLMAGKIAITKVPALMG</sequence>
<dbReference type="PIRSF" id="PIRSF005610">
    <property type="entry name" value="SirB"/>
    <property type="match status" value="1"/>
</dbReference>
<feature type="transmembrane region" description="Helical" evidence="1">
    <location>
        <begin position="98"/>
        <end position="119"/>
    </location>
</feature>
<name>A0ABT4YPB9_9VIBR</name>
<feature type="transmembrane region" description="Helical" evidence="1">
    <location>
        <begin position="72"/>
        <end position="91"/>
    </location>
</feature>
<feature type="transmembrane region" description="Helical" evidence="1">
    <location>
        <begin position="6"/>
        <end position="26"/>
    </location>
</feature>
<keyword evidence="1" id="KW-0812">Transmembrane</keyword>
<dbReference type="InterPro" id="IPR007360">
    <property type="entry name" value="SirB"/>
</dbReference>
<accession>A0ABT4YPB9</accession>
<dbReference type="Proteomes" id="UP001210678">
    <property type="component" value="Unassembled WGS sequence"/>
</dbReference>